<sequence length="258" mass="29841">MWSFPNTISNLRLRKVSTEPNLWCTDLSDDDAASSSSREEGLECPICYESFNIVENVPYVLWCGHSLCQNCVLALQWAVLTLPAQKFKLPFFVSCPWCNMLSLRWVYQGHLKFPRKNYFILWMIESLNGERSKSSFPMRSDSQLVFSPRISSLTPRRAQYTHSQGTLITNNDENHATRYINVDRPQFSLHKSLDYFIHFAAKFPLVIIFLVVIFLVIPGSFSVLVLYCLISVLLALPSFLILYFAYPTLEWLLREISS</sequence>
<dbReference type="InterPro" id="IPR001841">
    <property type="entry name" value="Znf_RING"/>
</dbReference>
<evidence type="ECO:0000256" key="5">
    <source>
        <dbReference type="SAM" id="Phobius"/>
    </source>
</evidence>
<dbReference type="SMART" id="SM00184">
    <property type="entry name" value="RING"/>
    <property type="match status" value="1"/>
</dbReference>
<dbReference type="Gene3D" id="3.30.40.10">
    <property type="entry name" value="Zinc/RING finger domain, C3HC4 (zinc finger)"/>
    <property type="match status" value="1"/>
</dbReference>
<keyword evidence="8" id="KW-1185">Reference proteome</keyword>
<dbReference type="InterPro" id="IPR017907">
    <property type="entry name" value="Znf_RING_CS"/>
</dbReference>
<evidence type="ECO:0000256" key="3">
    <source>
        <dbReference type="ARBA" id="ARBA00022833"/>
    </source>
</evidence>
<proteinExistence type="predicted"/>
<dbReference type="Proteomes" id="UP001443914">
    <property type="component" value="Unassembled WGS sequence"/>
</dbReference>
<dbReference type="InterPro" id="IPR027370">
    <property type="entry name" value="Znf-RING_euk"/>
</dbReference>
<dbReference type="PANTHER" id="PTHR46616">
    <property type="entry name" value="UBIQUITIN-PROTEIN LIGASE"/>
    <property type="match status" value="1"/>
</dbReference>
<dbReference type="EMBL" id="JBDFQZ010000011">
    <property type="protein sequence ID" value="KAK9675981.1"/>
    <property type="molecule type" value="Genomic_DNA"/>
</dbReference>
<name>A0AAW1HHZ0_SAPOF</name>
<evidence type="ECO:0000256" key="1">
    <source>
        <dbReference type="ARBA" id="ARBA00022723"/>
    </source>
</evidence>
<dbReference type="AlphaFoldDB" id="A0AAW1HHZ0"/>
<comment type="caution">
    <text evidence="7">The sequence shown here is derived from an EMBL/GenBank/DDBJ whole genome shotgun (WGS) entry which is preliminary data.</text>
</comment>
<organism evidence="7 8">
    <name type="scientific">Saponaria officinalis</name>
    <name type="common">Common soapwort</name>
    <name type="synonym">Lychnis saponaria</name>
    <dbReference type="NCBI Taxonomy" id="3572"/>
    <lineage>
        <taxon>Eukaryota</taxon>
        <taxon>Viridiplantae</taxon>
        <taxon>Streptophyta</taxon>
        <taxon>Embryophyta</taxon>
        <taxon>Tracheophyta</taxon>
        <taxon>Spermatophyta</taxon>
        <taxon>Magnoliopsida</taxon>
        <taxon>eudicotyledons</taxon>
        <taxon>Gunneridae</taxon>
        <taxon>Pentapetalae</taxon>
        <taxon>Caryophyllales</taxon>
        <taxon>Caryophyllaceae</taxon>
        <taxon>Caryophylleae</taxon>
        <taxon>Saponaria</taxon>
    </lineage>
</organism>
<evidence type="ECO:0000313" key="8">
    <source>
        <dbReference type="Proteomes" id="UP001443914"/>
    </source>
</evidence>
<dbReference type="PROSITE" id="PS00518">
    <property type="entry name" value="ZF_RING_1"/>
    <property type="match status" value="1"/>
</dbReference>
<keyword evidence="5" id="KW-0472">Membrane</keyword>
<feature type="transmembrane region" description="Helical" evidence="5">
    <location>
        <begin position="195"/>
        <end position="217"/>
    </location>
</feature>
<keyword evidence="5" id="KW-1133">Transmembrane helix</keyword>
<dbReference type="PANTHER" id="PTHR46616:SF1">
    <property type="entry name" value="TRANSCRIPTION FACTOR C2H2 FAMILY-RELATED"/>
    <property type="match status" value="1"/>
</dbReference>
<keyword evidence="5" id="KW-0812">Transmembrane</keyword>
<protein>
    <recommendedName>
        <fullName evidence="6">RING-type domain-containing protein</fullName>
    </recommendedName>
</protein>
<evidence type="ECO:0000256" key="4">
    <source>
        <dbReference type="PROSITE-ProRule" id="PRU00175"/>
    </source>
</evidence>
<keyword evidence="1" id="KW-0479">Metal-binding</keyword>
<evidence type="ECO:0000256" key="2">
    <source>
        <dbReference type="ARBA" id="ARBA00022771"/>
    </source>
</evidence>
<evidence type="ECO:0000313" key="7">
    <source>
        <dbReference type="EMBL" id="KAK9675981.1"/>
    </source>
</evidence>
<dbReference type="InterPro" id="IPR013083">
    <property type="entry name" value="Znf_RING/FYVE/PHD"/>
</dbReference>
<feature type="domain" description="RING-type" evidence="6">
    <location>
        <begin position="44"/>
        <end position="99"/>
    </location>
</feature>
<evidence type="ECO:0000259" key="6">
    <source>
        <dbReference type="PROSITE" id="PS50089"/>
    </source>
</evidence>
<gene>
    <name evidence="7" type="ORF">RND81_11G045900</name>
</gene>
<dbReference type="GO" id="GO:0008270">
    <property type="term" value="F:zinc ion binding"/>
    <property type="evidence" value="ECO:0007669"/>
    <property type="project" value="UniProtKB-KW"/>
</dbReference>
<keyword evidence="2 4" id="KW-0863">Zinc-finger</keyword>
<reference evidence="7" key="1">
    <citation type="submission" date="2024-03" db="EMBL/GenBank/DDBJ databases">
        <title>WGS assembly of Saponaria officinalis var. Norfolk2.</title>
        <authorList>
            <person name="Jenkins J."/>
            <person name="Shu S."/>
            <person name="Grimwood J."/>
            <person name="Barry K."/>
            <person name="Goodstein D."/>
            <person name="Schmutz J."/>
            <person name="Leebens-Mack J."/>
            <person name="Osbourn A."/>
        </authorList>
    </citation>
    <scope>NUCLEOTIDE SEQUENCE [LARGE SCALE GENOMIC DNA]</scope>
    <source>
        <strain evidence="7">JIC</strain>
    </source>
</reference>
<feature type="transmembrane region" description="Helical" evidence="5">
    <location>
        <begin position="224"/>
        <end position="246"/>
    </location>
</feature>
<dbReference type="SUPFAM" id="SSF57850">
    <property type="entry name" value="RING/U-box"/>
    <property type="match status" value="1"/>
</dbReference>
<keyword evidence="3" id="KW-0862">Zinc</keyword>
<accession>A0AAW1HHZ0</accession>
<dbReference type="Pfam" id="PF13445">
    <property type="entry name" value="zf-RING_UBOX"/>
    <property type="match status" value="1"/>
</dbReference>
<dbReference type="PROSITE" id="PS50089">
    <property type="entry name" value="ZF_RING_2"/>
    <property type="match status" value="1"/>
</dbReference>